<proteinExistence type="predicted"/>
<dbReference type="PANTHER" id="PTHR42754">
    <property type="entry name" value="ENDOGLUCANASE"/>
    <property type="match status" value="1"/>
</dbReference>
<protein>
    <submittedName>
        <fullName evidence="2">T9SS type B sorting domain-containing protein</fullName>
    </submittedName>
</protein>
<dbReference type="Pfam" id="PF13585">
    <property type="entry name" value="CHU_C"/>
    <property type="match status" value="1"/>
</dbReference>
<dbReference type="Proteomes" id="UP000598971">
    <property type="component" value="Unassembled WGS sequence"/>
</dbReference>
<dbReference type="PANTHER" id="PTHR42754:SF1">
    <property type="entry name" value="LIPOPROTEIN"/>
    <property type="match status" value="1"/>
</dbReference>
<evidence type="ECO:0000313" key="3">
    <source>
        <dbReference type="Proteomes" id="UP000598971"/>
    </source>
</evidence>
<name>A0A8J8FEB5_9BACT</name>
<accession>A0A8J8FEB5</accession>
<dbReference type="InterPro" id="IPR026341">
    <property type="entry name" value="T9SS_type_B"/>
</dbReference>
<sequence>MSLYCKRILFICICSLLQITGFTQSCVDDYFQSNYTTPTVHFFSSNVLTSQNEILCAGTTLRYRSILKDGWVCKFSPQGTVLLSKHYTSSDFNFIQFNKAIPADGDNIFVTGNIGNVDTSTFPLPTPLTQYGVILKLDKYGNIIWTKMFGKMFVSNLSSQIDDIIPLANGDYAFTLSYSSDNSVNIMVCIDRNGTLKWTNTFSPIPTKYIAFFGQGKLKQLKNGNIVLAQQLTLLNLDNPYFTPPKQGYYIANINSTYGNRLWDKSFFFTLPPNNRQRTFDPVAGITELPDGNLSLISSFADTSYIYFRTATNVLNILLDSIGHTKAILQYKNNAPPISASHVTDVGTNGDQVILMDNADAPYLMRINKDGDIQWTKSYPGTGRSQETKAVLSTLYGLYFFSFTHNGGSTDLRLVKTDSSGNADCIDAPLSIAASNIKNLFKSEDSTLLQNQANGLFYDVSGIGPGNYNLQQTIVCRKTCCTDVVNTAPAADLCNANQYKLPNNDVVYNSGTYSITYKTTKGCDSIVYYDVQFSSSPTVALGPDNCLDGKDSLVLKTAAGYNNYSWNGINTGSPAYTVTTPGIYTVAVTNACGIKKDTIQVFQQCVFTIFMPTAFSPNADGLNDTYRIPKGVNNRLIRFAIYNRWGQVIFSTANISQGWNGTVQGIPAATGTYAYSLQMISVDGKIPINQHGLLTLIR</sequence>
<feature type="chain" id="PRO_5035221199" evidence="1">
    <location>
        <begin position="28"/>
        <end position="698"/>
    </location>
</feature>
<feature type="signal peptide" evidence="1">
    <location>
        <begin position="1"/>
        <end position="27"/>
    </location>
</feature>
<dbReference type="EMBL" id="WHPF01000009">
    <property type="protein sequence ID" value="NNV56516.1"/>
    <property type="molecule type" value="Genomic_DNA"/>
</dbReference>
<dbReference type="RefSeq" id="WP_171608457.1">
    <property type="nucleotide sequence ID" value="NZ_WHPF01000009.1"/>
</dbReference>
<keyword evidence="3" id="KW-1185">Reference proteome</keyword>
<dbReference type="PROSITE" id="PS51257">
    <property type="entry name" value="PROKAR_LIPOPROTEIN"/>
    <property type="match status" value="1"/>
</dbReference>
<dbReference type="AlphaFoldDB" id="A0A8J8FEB5"/>
<organism evidence="2 3">
    <name type="scientific">Limnovirga soli</name>
    <dbReference type="NCBI Taxonomy" id="2656915"/>
    <lineage>
        <taxon>Bacteria</taxon>
        <taxon>Pseudomonadati</taxon>
        <taxon>Bacteroidota</taxon>
        <taxon>Chitinophagia</taxon>
        <taxon>Chitinophagales</taxon>
        <taxon>Chitinophagaceae</taxon>
        <taxon>Limnovirga</taxon>
    </lineage>
</organism>
<reference evidence="2" key="1">
    <citation type="submission" date="2019-10" db="EMBL/GenBank/DDBJ databases">
        <title>Draft genome sequence of Panacibacter sp. KCS-6.</title>
        <authorList>
            <person name="Yim K.J."/>
        </authorList>
    </citation>
    <scope>NUCLEOTIDE SEQUENCE</scope>
    <source>
        <strain evidence="2">KCS-6</strain>
    </source>
</reference>
<keyword evidence="1" id="KW-0732">Signal</keyword>
<gene>
    <name evidence="2" type="ORF">GD597_13675</name>
</gene>
<evidence type="ECO:0000313" key="2">
    <source>
        <dbReference type="EMBL" id="NNV56516.1"/>
    </source>
</evidence>
<evidence type="ECO:0000256" key="1">
    <source>
        <dbReference type="SAM" id="SignalP"/>
    </source>
</evidence>
<dbReference type="NCBIfam" id="TIGR04131">
    <property type="entry name" value="Bac_Flav_CTERM"/>
    <property type="match status" value="1"/>
</dbReference>
<comment type="caution">
    <text evidence="2">The sequence shown here is derived from an EMBL/GenBank/DDBJ whole genome shotgun (WGS) entry which is preliminary data.</text>
</comment>